<dbReference type="InterPro" id="IPR015510">
    <property type="entry name" value="PGRP"/>
</dbReference>
<dbReference type="InterPro" id="IPR006619">
    <property type="entry name" value="PGRP_domain_met/bac"/>
</dbReference>
<evidence type="ECO:0000259" key="2">
    <source>
        <dbReference type="SMART" id="SM00644"/>
    </source>
</evidence>
<dbReference type="InterPro" id="IPR002502">
    <property type="entry name" value="Amidase_domain"/>
</dbReference>
<proteinExistence type="inferred from homology"/>
<dbReference type="InterPro" id="IPR036505">
    <property type="entry name" value="Amidase/PGRP_sf"/>
</dbReference>
<comment type="caution">
    <text evidence="4">The sequence shown here is derived from an EMBL/GenBank/DDBJ whole genome shotgun (WGS) entry which is preliminary data.</text>
</comment>
<evidence type="ECO:0000256" key="1">
    <source>
        <dbReference type="ARBA" id="ARBA00007553"/>
    </source>
</evidence>
<comment type="similarity">
    <text evidence="1">Belongs to the N-acetylmuramoyl-L-alanine amidase 2 family.</text>
</comment>
<dbReference type="SMART" id="SM00701">
    <property type="entry name" value="PGRP"/>
    <property type="match status" value="1"/>
</dbReference>
<evidence type="ECO:0008006" key="5">
    <source>
        <dbReference type="Google" id="ProtNLM"/>
    </source>
</evidence>
<dbReference type="InterPro" id="IPR013783">
    <property type="entry name" value="Ig-like_fold"/>
</dbReference>
<dbReference type="PANTHER" id="PTHR11022">
    <property type="entry name" value="PEPTIDOGLYCAN RECOGNITION PROTEIN"/>
    <property type="match status" value="1"/>
</dbReference>
<dbReference type="CDD" id="cd06583">
    <property type="entry name" value="PGRP"/>
    <property type="match status" value="1"/>
</dbReference>
<dbReference type="Gene3D" id="3.40.80.10">
    <property type="entry name" value="Peptidoglycan recognition protein-like"/>
    <property type="match status" value="1"/>
</dbReference>
<dbReference type="Pfam" id="PF01510">
    <property type="entry name" value="Amidase_2"/>
    <property type="match status" value="1"/>
</dbReference>
<accession>A0A7C4R4Z2</accession>
<dbReference type="InterPro" id="IPR013693">
    <property type="entry name" value="SpoIID/LytB_N"/>
</dbReference>
<dbReference type="EMBL" id="DSYQ01000005">
    <property type="protein sequence ID" value="HGT70899.1"/>
    <property type="molecule type" value="Genomic_DNA"/>
</dbReference>
<dbReference type="Gene3D" id="2.60.40.10">
    <property type="entry name" value="Immunoglobulins"/>
    <property type="match status" value="3"/>
</dbReference>
<reference evidence="4" key="1">
    <citation type="journal article" date="2020" name="mSystems">
        <title>Genome- and Community-Level Interaction Insights into Carbon Utilization and Element Cycling Functions of Hydrothermarchaeota in Hydrothermal Sediment.</title>
        <authorList>
            <person name="Zhou Z."/>
            <person name="Liu Y."/>
            <person name="Xu W."/>
            <person name="Pan J."/>
            <person name="Luo Z.H."/>
            <person name="Li M."/>
        </authorList>
    </citation>
    <scope>NUCLEOTIDE SEQUENCE [LARGE SCALE GENOMIC DNA]</scope>
    <source>
        <strain evidence="4">SpSt-579</strain>
    </source>
</reference>
<gene>
    <name evidence="4" type="ORF">ENT43_01425</name>
</gene>
<dbReference type="SUPFAM" id="SSF55846">
    <property type="entry name" value="N-acetylmuramoyl-L-alanine amidase-like"/>
    <property type="match status" value="1"/>
</dbReference>
<sequence length="1173" mass="130240">MKKIKKFISILSLFSIVFGFFGYVPKSLANSSQINIPHKDYEHSFVVDKSEYISEIYKNDFGFTGISSRWPVDFIDSSVFLRSGKSSENMGSWSMVSDEDDKKDGALDFVYGDIFNSDKDIFFQYKVVFSQEYFNKEYKIKFGVFDTSSQVGGVVVSADNAGLGPKIISRSEWGANEGYMKWEPEYDEVKAFVIHHTAGEEGAKLENQASVVRNLYYGHAVSNGWGDIGYNYVIDVNGNIYEGRSGGGGVIGGHTLGYNSGTIGISLIGDYNIRNIETVQTEALVNLIAYKSFQYNIDPLGQVYLKNKTIRTVIGHKDLNSTQCPGNTIYERVSDISYKAKEVLANYPAKTFGAQLISYDNGVNVYGGDVNKIRVSLKNNGNTPWQSKGSSKLDIVKTNGELPTVLSDFGRAVEPGQIGNFVLDITPPFINKSLNQSFQAKIGGNNLNGGDFNINFNVITPEYKARITGKSPGLSLQSGKQGTLWVEVKNLGTKTWSSSDGIKLYTLNNYNSLFYTNGDWESQTSPGSLDNQNISPGSIGKITFLVTAPNSNSQYTEKFVIRSNNKNIEGGPNLNVEWSITVSGSNIQPISIDNNKDQVTYSKNIGDYDFSYISQSPHISLNPGETKSVWIEVKNTGKTDWYKSVLRLATLKDKESDFANGSWLSKNRIALNKEKVLVGETARFEFTITSPQNLGLNKEYFTLVADGVGWLKDIGIYWDFTVSPSVSSVNTPPNISSGDVYDFAYINQSSHLIMTTGETKQVWLEVKNTGNKAWKKGSSDPIRLATSNPRDRSSLFIPSNRVVMDRDTVNPGETVRFTFNITAPNNTGVYKEYFSLVREGISWFKDIGIYWQITVVANKDTDVTGSNSNTQLIGVPTGVQTVKVSSSGPFIIVNSSEVKLAEGGSGGVVIAFYKDGKHYFNFNGKTQEASGWVRIVPWAPQTILTIDSYTDRPAWNPSINDNKFKGAVEVRYSTKNKKLWIINDLNIEDYLQGVSEPLDSGNYEYIKAAVIAERSYIYYHLQRGGRWPDDFITLKNSRNGNGDDQIYQGYNYTLRANNVPRAVTDTRGEVVTYGGKPVLTPYYTQSDGRTRSISEVWGSKQSDYPWLVSVPDPWSAGKPLLGHGVGMSGSGARGMAADGKTYKEILRYFYTGTDIGKIETNRNVRVGIYYIEM</sequence>
<feature type="domain" description="N-acetylmuramoyl-L-alanine amidase" evidence="2">
    <location>
        <begin position="179"/>
        <end position="326"/>
    </location>
</feature>
<dbReference type="GO" id="GO:0008270">
    <property type="term" value="F:zinc ion binding"/>
    <property type="evidence" value="ECO:0007669"/>
    <property type="project" value="InterPro"/>
</dbReference>
<dbReference type="Pfam" id="PF16158">
    <property type="entry name" value="N_BRCA1_IG"/>
    <property type="match status" value="1"/>
</dbReference>
<dbReference type="InterPro" id="IPR032350">
    <property type="entry name" value="Nbr1_FW"/>
</dbReference>
<dbReference type="SMART" id="SM00644">
    <property type="entry name" value="Ami_2"/>
    <property type="match status" value="1"/>
</dbReference>
<feature type="domain" description="Peptidoglycan recognition protein family" evidence="3">
    <location>
        <begin position="165"/>
        <end position="310"/>
    </location>
</feature>
<protein>
    <recommendedName>
        <fullName evidence="5">SpoIID/LytB domain-containing protein</fullName>
    </recommendedName>
</protein>
<dbReference type="AlphaFoldDB" id="A0A7C4R4Z2"/>
<evidence type="ECO:0000313" key="4">
    <source>
        <dbReference type="EMBL" id="HGT70899.1"/>
    </source>
</evidence>
<dbReference type="Pfam" id="PF08486">
    <property type="entry name" value="SpoIID"/>
    <property type="match status" value="1"/>
</dbReference>
<dbReference type="GO" id="GO:0009253">
    <property type="term" value="P:peptidoglycan catabolic process"/>
    <property type="evidence" value="ECO:0007669"/>
    <property type="project" value="InterPro"/>
</dbReference>
<organism evidence="4">
    <name type="scientific">candidate division CPR3 bacterium</name>
    <dbReference type="NCBI Taxonomy" id="2268181"/>
    <lineage>
        <taxon>Bacteria</taxon>
        <taxon>Bacteria division CPR3</taxon>
    </lineage>
</organism>
<dbReference type="PANTHER" id="PTHR11022:SF41">
    <property type="entry name" value="PEPTIDOGLYCAN-RECOGNITION PROTEIN LC-RELATED"/>
    <property type="match status" value="1"/>
</dbReference>
<name>A0A7C4R4Z2_UNCC3</name>
<dbReference type="GO" id="GO:0008745">
    <property type="term" value="F:N-acetylmuramoyl-L-alanine amidase activity"/>
    <property type="evidence" value="ECO:0007669"/>
    <property type="project" value="InterPro"/>
</dbReference>
<evidence type="ECO:0000259" key="3">
    <source>
        <dbReference type="SMART" id="SM00701"/>
    </source>
</evidence>